<proteinExistence type="predicted"/>
<dbReference type="EMBL" id="JAJTJA010000012">
    <property type="protein sequence ID" value="KAH8691152.1"/>
    <property type="molecule type" value="Genomic_DNA"/>
</dbReference>
<dbReference type="AlphaFoldDB" id="A0AAD4KLD3"/>
<feature type="signal peptide" evidence="2">
    <location>
        <begin position="1"/>
        <end position="19"/>
    </location>
</feature>
<evidence type="ECO:0000313" key="3">
    <source>
        <dbReference type="EMBL" id="KAH8691152.1"/>
    </source>
</evidence>
<protein>
    <recommendedName>
        <fullName evidence="5">Apple domain-containing protein</fullName>
    </recommendedName>
</protein>
<evidence type="ECO:0000256" key="2">
    <source>
        <dbReference type="SAM" id="SignalP"/>
    </source>
</evidence>
<name>A0AAD4KLD3_9EURO</name>
<keyword evidence="4" id="KW-1185">Reference proteome</keyword>
<feature type="chain" id="PRO_5042105587" description="Apple domain-containing protein" evidence="2">
    <location>
        <begin position="20"/>
        <end position="301"/>
    </location>
</feature>
<comment type="caution">
    <text evidence="3">The sequence shown here is derived from an EMBL/GenBank/DDBJ whole genome shotgun (WGS) entry which is preliminary data.</text>
</comment>
<keyword evidence="2" id="KW-0732">Signal</keyword>
<gene>
    <name evidence="3" type="ORF">BGW36DRAFT_387784</name>
</gene>
<accession>A0AAD4KLD3</accession>
<reference evidence="3" key="1">
    <citation type="submission" date="2021-12" db="EMBL/GenBank/DDBJ databases">
        <title>Convergent genome expansion in fungi linked to evolution of root-endophyte symbiosis.</title>
        <authorList>
            <consortium name="DOE Joint Genome Institute"/>
            <person name="Ke Y.-H."/>
            <person name="Bonito G."/>
            <person name="Liao H.-L."/>
            <person name="Looney B."/>
            <person name="Rojas-Flechas A."/>
            <person name="Nash J."/>
            <person name="Hameed K."/>
            <person name="Schadt C."/>
            <person name="Martin F."/>
            <person name="Crous P.W."/>
            <person name="Miettinen O."/>
            <person name="Magnuson J.K."/>
            <person name="Labbe J."/>
            <person name="Jacobson D."/>
            <person name="Doktycz M.J."/>
            <person name="Veneault-Fourrey C."/>
            <person name="Kuo A."/>
            <person name="Mondo S."/>
            <person name="Calhoun S."/>
            <person name="Riley R."/>
            <person name="Ohm R."/>
            <person name="LaButti K."/>
            <person name="Andreopoulos B."/>
            <person name="Pangilinan J."/>
            <person name="Nolan M."/>
            <person name="Tritt A."/>
            <person name="Clum A."/>
            <person name="Lipzen A."/>
            <person name="Daum C."/>
            <person name="Barry K."/>
            <person name="Grigoriev I.V."/>
            <person name="Vilgalys R."/>
        </authorList>
    </citation>
    <scope>NUCLEOTIDE SEQUENCE</scope>
    <source>
        <strain evidence="3">PMI_201</strain>
    </source>
</reference>
<sequence>MKVACFWVSIALSVPRALAATSTTSTAAAPTCTSSLITSLCSYPEPGPDFAVASDGKAFCWDYCNDHSPCNFVIFSAGNPYTGTGTCWLYPGETFDASKGSSKCDNPSLSVYSKPQCAGGSATTTAGACAATATPSAVASVCGYPTPSDGCFDSCTASTGASDCLSQCAKADSCSYVVFNPHNPSNSPYAPGSCWMYPNGTFNPESVTACTGAPEQFVYNNSCPKPSPSSSSVSSSATEHSGTATVGATPGSTTSAAPGSNGKTAGNTTDLTATNNNSAPAGLSLSNPLAIGVAILAWQAL</sequence>
<feature type="compositionally biased region" description="Polar residues" evidence="1">
    <location>
        <begin position="237"/>
        <end position="273"/>
    </location>
</feature>
<evidence type="ECO:0000256" key="1">
    <source>
        <dbReference type="SAM" id="MobiDB-lite"/>
    </source>
</evidence>
<dbReference type="RefSeq" id="XP_046067244.1">
    <property type="nucleotide sequence ID" value="XM_046217165.1"/>
</dbReference>
<dbReference type="Proteomes" id="UP001201262">
    <property type="component" value="Unassembled WGS sequence"/>
</dbReference>
<feature type="region of interest" description="Disordered" evidence="1">
    <location>
        <begin position="229"/>
        <end position="273"/>
    </location>
</feature>
<evidence type="ECO:0000313" key="4">
    <source>
        <dbReference type="Proteomes" id="UP001201262"/>
    </source>
</evidence>
<dbReference type="GeneID" id="70247452"/>
<evidence type="ECO:0008006" key="5">
    <source>
        <dbReference type="Google" id="ProtNLM"/>
    </source>
</evidence>
<organism evidence="3 4">
    <name type="scientific">Talaromyces proteolyticus</name>
    <dbReference type="NCBI Taxonomy" id="1131652"/>
    <lineage>
        <taxon>Eukaryota</taxon>
        <taxon>Fungi</taxon>
        <taxon>Dikarya</taxon>
        <taxon>Ascomycota</taxon>
        <taxon>Pezizomycotina</taxon>
        <taxon>Eurotiomycetes</taxon>
        <taxon>Eurotiomycetidae</taxon>
        <taxon>Eurotiales</taxon>
        <taxon>Trichocomaceae</taxon>
        <taxon>Talaromyces</taxon>
        <taxon>Talaromyces sect. Bacilispori</taxon>
    </lineage>
</organism>